<dbReference type="EMBL" id="VFMM01000001">
    <property type="protein sequence ID" value="TQJ17607.1"/>
    <property type="molecule type" value="Genomic_DNA"/>
</dbReference>
<dbReference type="OrthoDB" id="3377533at2"/>
<dbReference type="PROSITE" id="PS51186">
    <property type="entry name" value="GNAT"/>
    <property type="match status" value="1"/>
</dbReference>
<organism evidence="4 5">
    <name type="scientific">Kribbella jejuensis</name>
    <dbReference type="NCBI Taxonomy" id="236068"/>
    <lineage>
        <taxon>Bacteria</taxon>
        <taxon>Bacillati</taxon>
        <taxon>Actinomycetota</taxon>
        <taxon>Actinomycetes</taxon>
        <taxon>Propionibacteriales</taxon>
        <taxon>Kribbellaceae</taxon>
        <taxon>Kribbella</taxon>
    </lineage>
</organism>
<keyword evidence="1 4" id="KW-0808">Transferase</keyword>
<evidence type="ECO:0000256" key="1">
    <source>
        <dbReference type="ARBA" id="ARBA00022679"/>
    </source>
</evidence>
<accession>A0A542EQH8</accession>
<dbReference type="SUPFAM" id="SSF55729">
    <property type="entry name" value="Acyl-CoA N-acyltransferases (Nat)"/>
    <property type="match status" value="1"/>
</dbReference>
<dbReference type="GO" id="GO:0016747">
    <property type="term" value="F:acyltransferase activity, transferring groups other than amino-acyl groups"/>
    <property type="evidence" value="ECO:0007669"/>
    <property type="project" value="InterPro"/>
</dbReference>
<comment type="caution">
    <text evidence="4">The sequence shown here is derived from an EMBL/GenBank/DDBJ whole genome shotgun (WGS) entry which is preliminary data.</text>
</comment>
<evidence type="ECO:0000259" key="3">
    <source>
        <dbReference type="PROSITE" id="PS51186"/>
    </source>
</evidence>
<dbReference type="Pfam" id="PF00583">
    <property type="entry name" value="Acetyltransf_1"/>
    <property type="match status" value="1"/>
</dbReference>
<keyword evidence="5" id="KW-1185">Reference proteome</keyword>
<dbReference type="InterPro" id="IPR000182">
    <property type="entry name" value="GNAT_dom"/>
</dbReference>
<reference evidence="4 5" key="1">
    <citation type="submission" date="2019-06" db="EMBL/GenBank/DDBJ databases">
        <title>Sequencing the genomes of 1000 actinobacteria strains.</title>
        <authorList>
            <person name="Klenk H.-P."/>
        </authorList>
    </citation>
    <scope>NUCLEOTIDE SEQUENCE [LARGE SCALE GENOMIC DNA]</scope>
    <source>
        <strain evidence="4 5">DSM 17305</strain>
    </source>
</reference>
<dbReference type="InterPro" id="IPR016181">
    <property type="entry name" value="Acyl_CoA_acyltransferase"/>
</dbReference>
<dbReference type="CDD" id="cd04301">
    <property type="entry name" value="NAT_SF"/>
    <property type="match status" value="1"/>
</dbReference>
<dbReference type="AlphaFoldDB" id="A0A542EQH8"/>
<dbReference type="Gene3D" id="3.40.630.30">
    <property type="match status" value="1"/>
</dbReference>
<name>A0A542EQH8_9ACTN</name>
<evidence type="ECO:0000256" key="2">
    <source>
        <dbReference type="ARBA" id="ARBA00023315"/>
    </source>
</evidence>
<keyword evidence="2" id="KW-0012">Acyltransferase</keyword>
<proteinExistence type="predicted"/>
<gene>
    <name evidence="4" type="ORF">FB475_1730</name>
</gene>
<evidence type="ECO:0000313" key="4">
    <source>
        <dbReference type="EMBL" id="TQJ17607.1"/>
    </source>
</evidence>
<sequence length="168" mass="18761">MELRGFDDGYGTRVAGWALDEKEVALLSGRVAYPFPEELRGSWRTVDADIHSYLLFDGDRPVGYGEVWLDDEEDEVELARIIVDPEVRGRGFGGELVRALLGPALEAGYSEVFLRVRPENDPAIRAYHGSGFVDVPAALMEEWNDGQPVPYRWMRYAGEQVGAGELRG</sequence>
<evidence type="ECO:0000313" key="5">
    <source>
        <dbReference type="Proteomes" id="UP000316298"/>
    </source>
</evidence>
<dbReference type="Proteomes" id="UP000316298">
    <property type="component" value="Unassembled WGS sequence"/>
</dbReference>
<feature type="domain" description="N-acetyltransferase" evidence="3">
    <location>
        <begin position="1"/>
        <end position="156"/>
    </location>
</feature>
<protein>
    <submittedName>
        <fullName evidence="4">Acetyltransferase (GNAT) family protein</fullName>
    </submittedName>
</protein>
<dbReference type="PANTHER" id="PTHR43877">
    <property type="entry name" value="AMINOALKYLPHOSPHONATE N-ACETYLTRANSFERASE-RELATED-RELATED"/>
    <property type="match status" value="1"/>
</dbReference>
<dbReference type="InterPro" id="IPR050832">
    <property type="entry name" value="Bact_Acetyltransf"/>
</dbReference>